<keyword evidence="5 12" id="KW-0732">Signal</keyword>
<feature type="domain" description="TonB-dependent receptor plug" evidence="14">
    <location>
        <begin position="49"/>
        <end position="153"/>
    </location>
</feature>
<dbReference type="SUPFAM" id="SSF56935">
    <property type="entry name" value="Porins"/>
    <property type="match status" value="1"/>
</dbReference>
<keyword evidence="16" id="KW-1185">Reference proteome</keyword>
<dbReference type="Pfam" id="PF00593">
    <property type="entry name" value="TonB_dep_Rec_b-barrel"/>
    <property type="match status" value="1"/>
</dbReference>
<evidence type="ECO:0000256" key="6">
    <source>
        <dbReference type="ARBA" id="ARBA00023065"/>
    </source>
</evidence>
<evidence type="ECO:0000256" key="8">
    <source>
        <dbReference type="ARBA" id="ARBA00023136"/>
    </source>
</evidence>
<sequence>MSNLLFLAAAAASVSAPASPPDTEGDTTSSPTPDIIVTASLEPVPLSVVAESVTVIDQQRIDALALPLVTDVLRLVPGVAVSTSGGRGQQAQLRIRGNEANHTLLLIDGINFNDVAAGNEARFETLVAEGFSRVEVVTGPQSALYGSEALGGVVSLQSPDPIGARRFVAAGEYGSHDFRRGALSGSFGSDRAGVSASASYLHDDGIDVLGGGSGDRDGYTNYTVSMKAVARPGQNGELGIAGRYIDAKTQFDGTDPVTFQRADTLDNSTTRTGGLRAWARYGLDDAPFSIQTDGQYLHSENSNFNADTPLNRTSGSRFRVGGQGTVRFAGQTLIARIEREDEQFSASDVQFGGFTDQRQTRGRTAYVIEWLGRFGDRIATDLAVRHDDFNRFADATTFRAGVVVRVSDALSAYGNYGEGIAQPTFYDLYGFFPGSFIGNPTLTPERSHGFEGGLRFTSTRVTASVAAYRSWLRDEIVGTFDSATFLSSTANSTGRSRRQGMEAALEVSPSTGLRIGANYTYTDSRDQQVAGTARVREVRRPEHAGNLYGDWTSGRLTIGGALSYVGRRRDTDFDQFPALAVTLDDYLLASANAAFRLTDNVEAFGRVENAGNARYQDVIGYRTPGRTVYGGIRIRLGG</sequence>
<evidence type="ECO:0000256" key="12">
    <source>
        <dbReference type="SAM" id="SignalP"/>
    </source>
</evidence>
<evidence type="ECO:0000256" key="11">
    <source>
        <dbReference type="RuleBase" id="RU003357"/>
    </source>
</evidence>
<dbReference type="Gene3D" id="2.40.170.20">
    <property type="entry name" value="TonB-dependent receptor, beta-barrel domain"/>
    <property type="match status" value="1"/>
</dbReference>
<dbReference type="InterPro" id="IPR036942">
    <property type="entry name" value="Beta-barrel_TonB_sf"/>
</dbReference>
<evidence type="ECO:0000256" key="1">
    <source>
        <dbReference type="ARBA" id="ARBA00004571"/>
    </source>
</evidence>
<keyword evidence="8 10" id="KW-0472">Membrane</keyword>
<dbReference type="CDD" id="cd01347">
    <property type="entry name" value="ligand_gated_channel"/>
    <property type="match status" value="1"/>
</dbReference>
<keyword evidence="2 10" id="KW-0813">Transport</keyword>
<dbReference type="GO" id="GO:0009279">
    <property type="term" value="C:cell outer membrane"/>
    <property type="evidence" value="ECO:0007669"/>
    <property type="project" value="UniProtKB-SubCell"/>
</dbReference>
<feature type="chain" id="PRO_5030544769" evidence="12">
    <location>
        <begin position="19"/>
        <end position="638"/>
    </location>
</feature>
<evidence type="ECO:0000313" key="15">
    <source>
        <dbReference type="EMBL" id="NYH97128.1"/>
    </source>
</evidence>
<feature type="signal peptide" evidence="12">
    <location>
        <begin position="1"/>
        <end position="18"/>
    </location>
</feature>
<evidence type="ECO:0000256" key="9">
    <source>
        <dbReference type="ARBA" id="ARBA00023237"/>
    </source>
</evidence>
<dbReference type="Gene3D" id="2.170.130.10">
    <property type="entry name" value="TonB-dependent receptor, plug domain"/>
    <property type="match status" value="1"/>
</dbReference>
<evidence type="ECO:0000256" key="2">
    <source>
        <dbReference type="ARBA" id="ARBA00022448"/>
    </source>
</evidence>
<dbReference type="GO" id="GO:0015889">
    <property type="term" value="P:cobalamin transport"/>
    <property type="evidence" value="ECO:0007669"/>
    <property type="project" value="TreeGrafter"/>
</dbReference>
<evidence type="ECO:0000256" key="5">
    <source>
        <dbReference type="ARBA" id="ARBA00022729"/>
    </source>
</evidence>
<comment type="caution">
    <text evidence="15">The sequence shown here is derived from an EMBL/GenBank/DDBJ whole genome shotgun (WGS) entry which is preliminary data.</text>
</comment>
<reference evidence="15 16" key="1">
    <citation type="submission" date="2020-07" db="EMBL/GenBank/DDBJ databases">
        <title>Genomic Encyclopedia of Type Strains, Phase IV (KMG-IV): sequencing the most valuable type-strain genomes for metagenomic binning, comparative biology and taxonomic classification.</title>
        <authorList>
            <person name="Goeker M."/>
        </authorList>
    </citation>
    <scope>NUCLEOTIDE SEQUENCE [LARGE SCALE GENOMIC DNA]</scope>
    <source>
        <strain evidence="15 16">DSM 29043</strain>
    </source>
</reference>
<comment type="similarity">
    <text evidence="10 11">Belongs to the TonB-dependent receptor family.</text>
</comment>
<dbReference type="AlphaFoldDB" id="A0A7Z0BWA5"/>
<dbReference type="InterPro" id="IPR039426">
    <property type="entry name" value="TonB-dep_rcpt-like"/>
</dbReference>
<evidence type="ECO:0000256" key="10">
    <source>
        <dbReference type="PROSITE-ProRule" id="PRU01360"/>
    </source>
</evidence>
<keyword evidence="4 10" id="KW-0812">Transmembrane</keyword>
<evidence type="ECO:0000256" key="7">
    <source>
        <dbReference type="ARBA" id="ARBA00023077"/>
    </source>
</evidence>
<comment type="subcellular location">
    <subcellularLocation>
        <location evidence="1 10">Cell outer membrane</location>
        <topology evidence="1 10">Multi-pass membrane protein</topology>
    </subcellularLocation>
</comment>
<dbReference type="PANTHER" id="PTHR30069">
    <property type="entry name" value="TONB-DEPENDENT OUTER MEMBRANE RECEPTOR"/>
    <property type="match status" value="1"/>
</dbReference>
<dbReference type="Proteomes" id="UP000522081">
    <property type="component" value="Unassembled WGS sequence"/>
</dbReference>
<keyword evidence="9 10" id="KW-0998">Cell outer membrane</keyword>
<evidence type="ECO:0000256" key="3">
    <source>
        <dbReference type="ARBA" id="ARBA00022452"/>
    </source>
</evidence>
<keyword evidence="7 11" id="KW-0798">TonB box</keyword>
<proteinExistence type="inferred from homology"/>
<evidence type="ECO:0000313" key="16">
    <source>
        <dbReference type="Proteomes" id="UP000522081"/>
    </source>
</evidence>
<dbReference type="PANTHER" id="PTHR30069:SF53">
    <property type="entry name" value="COLICIN I RECEPTOR-RELATED"/>
    <property type="match status" value="1"/>
</dbReference>
<dbReference type="GO" id="GO:0006811">
    <property type="term" value="P:monoatomic ion transport"/>
    <property type="evidence" value="ECO:0007669"/>
    <property type="project" value="UniProtKB-KW"/>
</dbReference>
<protein>
    <submittedName>
        <fullName evidence="15">Vitamin B12 transporter</fullName>
    </submittedName>
</protein>
<evidence type="ECO:0000259" key="13">
    <source>
        <dbReference type="Pfam" id="PF00593"/>
    </source>
</evidence>
<dbReference type="Pfam" id="PF07715">
    <property type="entry name" value="Plug"/>
    <property type="match status" value="1"/>
</dbReference>
<dbReference type="InterPro" id="IPR000531">
    <property type="entry name" value="Beta-barrel_TonB"/>
</dbReference>
<dbReference type="InterPro" id="IPR037066">
    <property type="entry name" value="Plug_dom_sf"/>
</dbReference>
<keyword evidence="6" id="KW-0406">Ion transport</keyword>
<feature type="domain" description="TonB-dependent receptor-like beta-barrel" evidence="13">
    <location>
        <begin position="212"/>
        <end position="609"/>
    </location>
</feature>
<dbReference type="RefSeq" id="WP_179408894.1">
    <property type="nucleotide sequence ID" value="NZ_BMGF01000016.1"/>
</dbReference>
<keyword evidence="3 10" id="KW-1134">Transmembrane beta strand</keyword>
<evidence type="ECO:0000256" key="4">
    <source>
        <dbReference type="ARBA" id="ARBA00022692"/>
    </source>
</evidence>
<dbReference type="InterPro" id="IPR012910">
    <property type="entry name" value="Plug_dom"/>
</dbReference>
<name>A0A7Z0BWA5_9SPHN</name>
<dbReference type="EMBL" id="JACBZF010000014">
    <property type="protein sequence ID" value="NYH97128.1"/>
    <property type="molecule type" value="Genomic_DNA"/>
</dbReference>
<organism evidence="15 16">
    <name type="scientific">Novosphingobium marinum</name>
    <dbReference type="NCBI Taxonomy" id="1514948"/>
    <lineage>
        <taxon>Bacteria</taxon>
        <taxon>Pseudomonadati</taxon>
        <taxon>Pseudomonadota</taxon>
        <taxon>Alphaproteobacteria</taxon>
        <taxon>Sphingomonadales</taxon>
        <taxon>Sphingomonadaceae</taxon>
        <taxon>Novosphingobium</taxon>
    </lineage>
</organism>
<dbReference type="PROSITE" id="PS52016">
    <property type="entry name" value="TONB_DEPENDENT_REC_3"/>
    <property type="match status" value="1"/>
</dbReference>
<gene>
    <name evidence="15" type="ORF">FHS75_003489</name>
</gene>
<evidence type="ECO:0000259" key="14">
    <source>
        <dbReference type="Pfam" id="PF07715"/>
    </source>
</evidence>
<accession>A0A7Z0BWA5</accession>